<reference evidence="1 2" key="1">
    <citation type="submission" date="2019-03" db="EMBL/GenBank/DDBJ databases">
        <title>Genomic Encyclopedia of Type Strains, Phase IV (KMG-IV): sequencing the most valuable type-strain genomes for metagenomic binning, comparative biology and taxonomic classification.</title>
        <authorList>
            <person name="Goeker M."/>
        </authorList>
    </citation>
    <scope>NUCLEOTIDE SEQUENCE [LARGE SCALE GENOMIC DNA]</scope>
    <source>
        <strain evidence="1 2">DSM 21667</strain>
    </source>
</reference>
<evidence type="ECO:0000313" key="1">
    <source>
        <dbReference type="EMBL" id="TDR46586.1"/>
    </source>
</evidence>
<dbReference type="RefSeq" id="WP_133817724.1">
    <property type="nucleotide sequence ID" value="NZ_SNZH01000003.1"/>
</dbReference>
<proteinExistence type="predicted"/>
<gene>
    <name evidence="1" type="ORF">DFR29_103120</name>
</gene>
<dbReference type="InterPro" id="IPR032349">
    <property type="entry name" value="DUF4865"/>
</dbReference>
<dbReference type="AlphaFoldDB" id="A0A4V6PYG0"/>
<name>A0A4V6PYG0_9GAMM</name>
<organism evidence="1 2">
    <name type="scientific">Tahibacter aquaticus</name>
    <dbReference type="NCBI Taxonomy" id="520092"/>
    <lineage>
        <taxon>Bacteria</taxon>
        <taxon>Pseudomonadati</taxon>
        <taxon>Pseudomonadota</taxon>
        <taxon>Gammaproteobacteria</taxon>
        <taxon>Lysobacterales</taxon>
        <taxon>Rhodanobacteraceae</taxon>
        <taxon>Tahibacter</taxon>
    </lineage>
</organism>
<accession>A0A4V6PYG0</accession>
<dbReference type="Proteomes" id="UP000295293">
    <property type="component" value="Unassembled WGS sequence"/>
</dbReference>
<comment type="caution">
    <text evidence="1">The sequence shown here is derived from an EMBL/GenBank/DDBJ whole genome shotgun (WGS) entry which is preliminary data.</text>
</comment>
<dbReference type="OrthoDB" id="2065010at2"/>
<dbReference type="EMBL" id="SNZH01000003">
    <property type="protein sequence ID" value="TDR46586.1"/>
    <property type="molecule type" value="Genomic_DNA"/>
</dbReference>
<dbReference type="Pfam" id="PF16157">
    <property type="entry name" value="DUF4865"/>
    <property type="match status" value="1"/>
</dbReference>
<evidence type="ECO:0000313" key="2">
    <source>
        <dbReference type="Proteomes" id="UP000295293"/>
    </source>
</evidence>
<sequence length="186" mass="20298">MLAMHYRFDFPDTFDMQAIRQRVAAIGGQFDRLPGLHYKAFLVADRRSGGRNCYAPFYLWRDASAMTAFLRSAAFRALAQAFGRPAVYSWQEIASATGPAIDDVPRFATLSRIPVAADTELDRAAASESDACRAAARTAGLHSCFAGLDAAAWQWLRFALWRSPPAATSESEVLEVLHLSAPAAAP</sequence>
<keyword evidence="2" id="KW-1185">Reference proteome</keyword>
<protein>
    <submittedName>
        <fullName evidence="1">Uncharacterized protein DUF4865</fullName>
    </submittedName>
</protein>